<name>A0A512AAB3_STRCR</name>
<dbReference type="AlphaFoldDB" id="A0A512AAB3"/>
<reference evidence="1 2" key="1">
    <citation type="submission" date="2019-07" db="EMBL/GenBank/DDBJ databases">
        <title>Whole genome shotgun sequence of Streptococcus oligofermentans NBRC 106105.</title>
        <authorList>
            <person name="Hosoyama A."/>
            <person name="Uohara A."/>
            <person name="Ohji S."/>
            <person name="Ichikawa N."/>
        </authorList>
    </citation>
    <scope>NUCLEOTIDE SEQUENCE [LARGE SCALE GENOMIC DNA]</scope>
    <source>
        <strain evidence="1 2">NBRC 106105</strain>
    </source>
</reference>
<evidence type="ECO:0000313" key="1">
    <source>
        <dbReference type="EMBL" id="GEN96645.1"/>
    </source>
</evidence>
<accession>A0A512AAB3</accession>
<dbReference type="Proteomes" id="UP000321868">
    <property type="component" value="Unassembled WGS sequence"/>
</dbReference>
<dbReference type="EMBL" id="BJYQ01000035">
    <property type="protein sequence ID" value="GEN96645.1"/>
    <property type="molecule type" value="Genomic_DNA"/>
</dbReference>
<sequence>MMKWLNTWKKSKNPWKKMSVQKYASIYKEKQSFGLLLAIKELYKSRDLWYSSPIKILQKEYFNGI</sequence>
<organism evidence="1 2">
    <name type="scientific">Streptococcus cristatus</name>
    <dbReference type="NCBI Taxonomy" id="45634"/>
    <lineage>
        <taxon>Bacteria</taxon>
        <taxon>Bacillati</taxon>
        <taxon>Bacillota</taxon>
        <taxon>Bacilli</taxon>
        <taxon>Lactobacillales</taxon>
        <taxon>Streptococcaceae</taxon>
        <taxon>Streptococcus</taxon>
    </lineage>
</organism>
<evidence type="ECO:0000313" key="2">
    <source>
        <dbReference type="Proteomes" id="UP000321868"/>
    </source>
</evidence>
<proteinExistence type="predicted"/>
<gene>
    <name evidence="1" type="ORF">SOL01_05190</name>
</gene>
<protein>
    <submittedName>
        <fullName evidence="1">Uncharacterized protein</fullName>
    </submittedName>
</protein>
<comment type="caution">
    <text evidence="1">The sequence shown here is derived from an EMBL/GenBank/DDBJ whole genome shotgun (WGS) entry which is preliminary data.</text>
</comment>